<evidence type="ECO:0000256" key="1">
    <source>
        <dbReference type="PROSITE-ProRule" id="PRU01251"/>
    </source>
</evidence>
<keyword evidence="5" id="KW-1185">Reference proteome</keyword>
<reference evidence="4 5" key="1">
    <citation type="submission" date="2020-08" db="EMBL/GenBank/DDBJ databases">
        <title>Plant Genome Project.</title>
        <authorList>
            <person name="Zhang R.-G."/>
        </authorList>
    </citation>
    <scope>NUCLEOTIDE SEQUENCE [LARGE SCALE GENOMIC DNA]</scope>
    <source>
        <tissue evidence="4">Rhizome</tissue>
    </source>
</reference>
<dbReference type="PANTHER" id="PTHR47016">
    <property type="entry name" value="ATP-DEPENDENT CLP PROTEASE ATP-BINDING SUBUNIT CLPT1, CHLOROPLASTIC"/>
    <property type="match status" value="1"/>
</dbReference>
<evidence type="ECO:0000313" key="5">
    <source>
        <dbReference type="Proteomes" id="UP000734854"/>
    </source>
</evidence>
<dbReference type="SUPFAM" id="SSF81923">
    <property type="entry name" value="Double Clp-N motif"/>
    <property type="match status" value="1"/>
</dbReference>
<evidence type="ECO:0000313" key="4">
    <source>
        <dbReference type="EMBL" id="KAG6468436.1"/>
    </source>
</evidence>
<dbReference type="Gene3D" id="1.10.1780.10">
    <property type="entry name" value="Clp, N-terminal domain"/>
    <property type="match status" value="1"/>
</dbReference>
<proteinExistence type="predicted"/>
<dbReference type="PROSITE" id="PS51903">
    <property type="entry name" value="CLP_R"/>
    <property type="match status" value="1"/>
</dbReference>
<dbReference type="EMBL" id="JACMSC010000022">
    <property type="protein sequence ID" value="KAG6468436.1"/>
    <property type="molecule type" value="Genomic_DNA"/>
</dbReference>
<protein>
    <recommendedName>
        <fullName evidence="3">Clp R domain-containing protein</fullName>
    </recommendedName>
</protein>
<dbReference type="Pfam" id="PF02861">
    <property type="entry name" value="Clp_N"/>
    <property type="match status" value="1"/>
</dbReference>
<dbReference type="AlphaFoldDB" id="A0A8J5EP22"/>
<feature type="compositionally biased region" description="Acidic residues" evidence="2">
    <location>
        <begin position="232"/>
        <end position="245"/>
    </location>
</feature>
<accession>A0A8J5EP22</accession>
<dbReference type="InterPro" id="IPR036628">
    <property type="entry name" value="Clp_N_dom_sf"/>
</dbReference>
<dbReference type="Proteomes" id="UP000734854">
    <property type="component" value="Unassembled WGS sequence"/>
</dbReference>
<dbReference type="InterPro" id="IPR044217">
    <property type="entry name" value="CLPT1/2"/>
</dbReference>
<evidence type="ECO:0000259" key="3">
    <source>
        <dbReference type="PROSITE" id="PS51903"/>
    </source>
</evidence>
<gene>
    <name evidence="4" type="ORF">ZIOFF_073121</name>
</gene>
<name>A0A8J5EP22_ZINOF</name>
<sequence>MPASTPSNRPTRLSVSVSVSVLPNAFFISPMRPPFPLSSLRSSALVFALPTAKPEMAAAEKMPKWSLSAIKSFALAEVEARRLKYPTAGTEALLMGILVEGTNDASRFLHANGITLFKVREETVKLLGKSDLFFVSPEEIPLTESAQRALDKAIDEKLKSDLDCQSRFALFGSSPHLLMRENLLAVGNWTCPCHWAFLCPISDVGEGVSSTGQGLHVFTSMIVDVYEKDTEGSGEEDDESNDEDREEQHIRASVGLDPTLNDDVEEDINLVSKNELKFFETLVKNKKNDLEILYSNAKIYSFDEEDEVHDDERAKRTTVKKERPLYLKDVNAWHLIEDGPEFEDEPLKYNSKVYNEGIKAFLEAEKASFAAEGGDLEKPDFDKEDELLDLPKGWDDDAAGSGKEGFEALKISCDNSLEITVGQRLRRQLGTSLGHQTRDTVDRKLFDTAIQAVKFCEICTGYDSRL</sequence>
<feature type="domain" description="Clp R" evidence="3">
    <location>
        <begin position="62"/>
        <end position="163"/>
    </location>
</feature>
<comment type="caution">
    <text evidence="4">The sequence shown here is derived from an EMBL/GenBank/DDBJ whole genome shotgun (WGS) entry which is preliminary data.</text>
</comment>
<dbReference type="PANTHER" id="PTHR47016:SF1">
    <property type="entry name" value="ATP-DEPENDENT CLP PROTEASE ATP-BINDING SUBUNIT CLPT1, CHLOROPLASTIC"/>
    <property type="match status" value="1"/>
</dbReference>
<keyword evidence="1" id="KW-0677">Repeat</keyword>
<evidence type="ECO:0000256" key="2">
    <source>
        <dbReference type="SAM" id="MobiDB-lite"/>
    </source>
</evidence>
<organism evidence="4 5">
    <name type="scientific">Zingiber officinale</name>
    <name type="common">Ginger</name>
    <name type="synonym">Amomum zingiber</name>
    <dbReference type="NCBI Taxonomy" id="94328"/>
    <lineage>
        <taxon>Eukaryota</taxon>
        <taxon>Viridiplantae</taxon>
        <taxon>Streptophyta</taxon>
        <taxon>Embryophyta</taxon>
        <taxon>Tracheophyta</taxon>
        <taxon>Spermatophyta</taxon>
        <taxon>Magnoliopsida</taxon>
        <taxon>Liliopsida</taxon>
        <taxon>Zingiberales</taxon>
        <taxon>Zingiberaceae</taxon>
        <taxon>Zingiber</taxon>
    </lineage>
</organism>
<dbReference type="InterPro" id="IPR004176">
    <property type="entry name" value="Clp_R_N"/>
</dbReference>
<feature type="region of interest" description="Disordered" evidence="2">
    <location>
        <begin position="229"/>
        <end position="258"/>
    </location>
</feature>